<keyword evidence="4 6" id="KW-0067">ATP-binding</keyword>
<evidence type="ECO:0000256" key="4">
    <source>
        <dbReference type="ARBA" id="ARBA00022840"/>
    </source>
</evidence>
<name>A0A9X1MCS8_9MICC</name>
<dbReference type="InterPro" id="IPR027417">
    <property type="entry name" value="P-loop_NTPase"/>
</dbReference>
<dbReference type="RefSeq" id="WP_227895495.1">
    <property type="nucleotide sequence ID" value="NZ_CP099466.1"/>
</dbReference>
<organism evidence="6 7">
    <name type="scientific">Arthrobacter caoxuetaonis</name>
    <dbReference type="NCBI Taxonomy" id="2886935"/>
    <lineage>
        <taxon>Bacteria</taxon>
        <taxon>Bacillati</taxon>
        <taxon>Actinomycetota</taxon>
        <taxon>Actinomycetes</taxon>
        <taxon>Micrococcales</taxon>
        <taxon>Micrococcaceae</taxon>
        <taxon>Arthrobacter</taxon>
    </lineage>
</organism>
<proteinExistence type="inferred from homology"/>
<dbReference type="AlphaFoldDB" id="A0A9X1MCS8"/>
<dbReference type="SMART" id="SM00382">
    <property type="entry name" value="AAA"/>
    <property type="match status" value="1"/>
</dbReference>
<evidence type="ECO:0000256" key="1">
    <source>
        <dbReference type="ARBA" id="ARBA00005417"/>
    </source>
</evidence>
<sequence length="300" mass="32805">MAETNDPFWYNSSPAVVVDNVSMVYQVKAESAGGDGLYGRYKSLFNRPAKTKTVVPDRVHALKPLTVVANHGESIGVIGLNGSGKSTLMKLICGKAKPTQGAVYASSTPIMLGVSAALVPDLSGRDNVVLGCLAMGMTRDEISAKYDGILDLAGLESAINLPMRSYSSGMSARLRFAIAASINPEILILDEALNTGDDEFRGRTKRRMDELRGQAGCVFLVSHSLSTVQDLCTRIIWLDKGDLLYDGPPAYGLKWYRRYTKFLAEGNNAEADRIKRRMFQELQPARVIPKVPGRRKSTWV</sequence>
<comment type="caution">
    <text evidence="6">The sequence shown here is derived from an EMBL/GenBank/DDBJ whole genome shotgun (WGS) entry which is preliminary data.</text>
</comment>
<dbReference type="SUPFAM" id="SSF52540">
    <property type="entry name" value="P-loop containing nucleoside triphosphate hydrolases"/>
    <property type="match status" value="1"/>
</dbReference>
<accession>A0A9X1MCS8</accession>
<dbReference type="CDD" id="cd03220">
    <property type="entry name" value="ABC_KpsT_Wzt"/>
    <property type="match status" value="1"/>
</dbReference>
<dbReference type="EMBL" id="JAJFZV010000006">
    <property type="protein sequence ID" value="MCC3297609.1"/>
    <property type="molecule type" value="Genomic_DNA"/>
</dbReference>
<dbReference type="Proteomes" id="UP001139158">
    <property type="component" value="Unassembled WGS sequence"/>
</dbReference>
<feature type="domain" description="ABC transporter" evidence="5">
    <location>
        <begin position="39"/>
        <end position="265"/>
    </location>
</feature>
<protein>
    <submittedName>
        <fullName evidence="6">ABC transporter ATP-binding protein</fullName>
    </submittedName>
</protein>
<evidence type="ECO:0000313" key="7">
    <source>
        <dbReference type="Proteomes" id="UP001139158"/>
    </source>
</evidence>
<dbReference type="PANTHER" id="PTHR46743:SF2">
    <property type="entry name" value="TEICHOIC ACIDS EXPORT ATP-BINDING PROTEIN TAGH"/>
    <property type="match status" value="1"/>
</dbReference>
<dbReference type="Gene3D" id="3.40.50.300">
    <property type="entry name" value="P-loop containing nucleotide triphosphate hydrolases"/>
    <property type="match status" value="1"/>
</dbReference>
<dbReference type="InterPro" id="IPR003439">
    <property type="entry name" value="ABC_transporter-like_ATP-bd"/>
</dbReference>
<dbReference type="PANTHER" id="PTHR46743">
    <property type="entry name" value="TEICHOIC ACIDS EXPORT ATP-BINDING PROTEIN TAGH"/>
    <property type="match status" value="1"/>
</dbReference>
<dbReference type="PROSITE" id="PS00211">
    <property type="entry name" value="ABC_TRANSPORTER_1"/>
    <property type="match status" value="1"/>
</dbReference>
<reference evidence="6" key="1">
    <citation type="submission" date="2021-10" db="EMBL/GenBank/DDBJ databases">
        <title>Novel species in genus Arthrobacter.</title>
        <authorList>
            <person name="Liu Y."/>
        </authorList>
    </citation>
    <scope>NUCLEOTIDE SEQUENCE</scope>
    <source>
        <strain evidence="6">Zg-Y453</strain>
    </source>
</reference>
<dbReference type="InterPro" id="IPR003593">
    <property type="entry name" value="AAA+_ATPase"/>
</dbReference>
<keyword evidence="3" id="KW-0547">Nucleotide-binding</keyword>
<dbReference type="InterPro" id="IPR050683">
    <property type="entry name" value="Bact_Polysacc_Export_ATP-bd"/>
</dbReference>
<gene>
    <name evidence="6" type="ORF">LJ757_07295</name>
</gene>
<keyword evidence="7" id="KW-1185">Reference proteome</keyword>
<dbReference type="Pfam" id="PF00005">
    <property type="entry name" value="ABC_tran"/>
    <property type="match status" value="1"/>
</dbReference>
<dbReference type="GO" id="GO:0016887">
    <property type="term" value="F:ATP hydrolysis activity"/>
    <property type="evidence" value="ECO:0007669"/>
    <property type="project" value="InterPro"/>
</dbReference>
<dbReference type="GO" id="GO:0005524">
    <property type="term" value="F:ATP binding"/>
    <property type="evidence" value="ECO:0007669"/>
    <property type="project" value="UniProtKB-KW"/>
</dbReference>
<evidence type="ECO:0000256" key="3">
    <source>
        <dbReference type="ARBA" id="ARBA00022741"/>
    </source>
</evidence>
<evidence type="ECO:0000313" key="6">
    <source>
        <dbReference type="EMBL" id="MCC3297609.1"/>
    </source>
</evidence>
<dbReference type="GO" id="GO:0016020">
    <property type="term" value="C:membrane"/>
    <property type="evidence" value="ECO:0007669"/>
    <property type="project" value="InterPro"/>
</dbReference>
<evidence type="ECO:0000256" key="2">
    <source>
        <dbReference type="ARBA" id="ARBA00022448"/>
    </source>
</evidence>
<dbReference type="PROSITE" id="PS50893">
    <property type="entry name" value="ABC_TRANSPORTER_2"/>
    <property type="match status" value="1"/>
</dbReference>
<comment type="similarity">
    <text evidence="1">Belongs to the ABC transporter superfamily.</text>
</comment>
<evidence type="ECO:0000259" key="5">
    <source>
        <dbReference type="PROSITE" id="PS50893"/>
    </source>
</evidence>
<dbReference type="InterPro" id="IPR015860">
    <property type="entry name" value="ABC_transpr_TagH-like"/>
</dbReference>
<dbReference type="GO" id="GO:0140359">
    <property type="term" value="F:ABC-type transporter activity"/>
    <property type="evidence" value="ECO:0007669"/>
    <property type="project" value="InterPro"/>
</dbReference>
<keyword evidence="2" id="KW-0813">Transport</keyword>
<dbReference type="InterPro" id="IPR017871">
    <property type="entry name" value="ABC_transporter-like_CS"/>
</dbReference>